<keyword evidence="1" id="KW-1133">Transmembrane helix</keyword>
<sequence length="92" mass="10048">MESTVDLIWLVSGYIALGIKAWALSDVIKAPAEAFPFLNRQTKNIWLAITIGSILGHILFGAWGFTGIIGLIACGVYLADIRVKINDMTGRR</sequence>
<reference evidence="2" key="1">
    <citation type="submission" date="2014-06" db="EMBL/GenBank/DDBJ databases">
        <title>Key roles for freshwater Actinobacteria revealed by deep metagenomic sequencing.</title>
        <authorList>
            <person name="Ghai R."/>
            <person name="Mizuno C.M."/>
            <person name="Picazo A."/>
            <person name="Camacho A."/>
            <person name="Rodriguez-Valera F."/>
        </authorList>
    </citation>
    <scope>NUCLEOTIDE SEQUENCE</scope>
</reference>
<keyword evidence="1" id="KW-0812">Transmembrane</keyword>
<feature type="transmembrane region" description="Helical" evidence="1">
    <location>
        <begin position="45"/>
        <end position="78"/>
    </location>
</feature>
<protein>
    <recommendedName>
        <fullName evidence="3">DUF2516 domain-containing protein</fullName>
    </recommendedName>
</protein>
<proteinExistence type="predicted"/>
<accession>A0A094QXA4</accession>
<comment type="caution">
    <text evidence="2">The sequence shown here is derived from an EMBL/GenBank/DDBJ whole genome shotgun (WGS) entry which is preliminary data.</text>
</comment>
<gene>
    <name evidence="2" type="ORF">GM51_7305</name>
</gene>
<evidence type="ECO:0000313" key="2">
    <source>
        <dbReference type="EMBL" id="KGA19056.1"/>
    </source>
</evidence>
<organism evidence="2">
    <name type="scientific">freshwater metagenome</name>
    <dbReference type="NCBI Taxonomy" id="449393"/>
    <lineage>
        <taxon>unclassified sequences</taxon>
        <taxon>metagenomes</taxon>
        <taxon>ecological metagenomes</taxon>
    </lineage>
</organism>
<dbReference type="AlphaFoldDB" id="A0A094QXA4"/>
<dbReference type="InterPro" id="IPR019662">
    <property type="entry name" value="DUF2516"/>
</dbReference>
<evidence type="ECO:0000256" key="1">
    <source>
        <dbReference type="SAM" id="Phobius"/>
    </source>
</evidence>
<dbReference type="Pfam" id="PF10724">
    <property type="entry name" value="DUF2516"/>
    <property type="match status" value="1"/>
</dbReference>
<dbReference type="EMBL" id="JNSL01000035">
    <property type="protein sequence ID" value="KGA19056.1"/>
    <property type="molecule type" value="Genomic_DNA"/>
</dbReference>
<evidence type="ECO:0008006" key="3">
    <source>
        <dbReference type="Google" id="ProtNLM"/>
    </source>
</evidence>
<name>A0A094QXA4_9ZZZZ</name>
<keyword evidence="1" id="KW-0472">Membrane</keyword>
<feature type="transmembrane region" description="Helical" evidence="1">
    <location>
        <begin position="7"/>
        <end position="25"/>
    </location>
</feature>